<organism evidence="2 3">
    <name type="scientific">Coprinellus micaceus</name>
    <name type="common">Glistening ink-cap mushroom</name>
    <name type="synonym">Coprinus micaceus</name>
    <dbReference type="NCBI Taxonomy" id="71717"/>
    <lineage>
        <taxon>Eukaryota</taxon>
        <taxon>Fungi</taxon>
        <taxon>Dikarya</taxon>
        <taxon>Basidiomycota</taxon>
        <taxon>Agaricomycotina</taxon>
        <taxon>Agaricomycetes</taxon>
        <taxon>Agaricomycetidae</taxon>
        <taxon>Agaricales</taxon>
        <taxon>Agaricineae</taxon>
        <taxon>Psathyrellaceae</taxon>
        <taxon>Coprinellus</taxon>
    </lineage>
</organism>
<keyword evidence="1" id="KW-0472">Membrane</keyword>
<dbReference type="Proteomes" id="UP000298030">
    <property type="component" value="Unassembled WGS sequence"/>
</dbReference>
<evidence type="ECO:0000256" key="1">
    <source>
        <dbReference type="SAM" id="Phobius"/>
    </source>
</evidence>
<proteinExistence type="predicted"/>
<comment type="caution">
    <text evidence="2">The sequence shown here is derived from an EMBL/GenBank/DDBJ whole genome shotgun (WGS) entry which is preliminary data.</text>
</comment>
<dbReference type="AlphaFoldDB" id="A0A4Y7RNN6"/>
<reference evidence="2 3" key="1">
    <citation type="journal article" date="2019" name="Nat. Ecol. Evol.">
        <title>Megaphylogeny resolves global patterns of mushroom evolution.</title>
        <authorList>
            <person name="Varga T."/>
            <person name="Krizsan K."/>
            <person name="Foldi C."/>
            <person name="Dima B."/>
            <person name="Sanchez-Garcia M."/>
            <person name="Sanchez-Ramirez S."/>
            <person name="Szollosi G.J."/>
            <person name="Szarkandi J.G."/>
            <person name="Papp V."/>
            <person name="Albert L."/>
            <person name="Andreopoulos W."/>
            <person name="Angelini C."/>
            <person name="Antonin V."/>
            <person name="Barry K.W."/>
            <person name="Bougher N.L."/>
            <person name="Buchanan P."/>
            <person name="Buyck B."/>
            <person name="Bense V."/>
            <person name="Catcheside P."/>
            <person name="Chovatia M."/>
            <person name="Cooper J."/>
            <person name="Damon W."/>
            <person name="Desjardin D."/>
            <person name="Finy P."/>
            <person name="Geml J."/>
            <person name="Haridas S."/>
            <person name="Hughes K."/>
            <person name="Justo A."/>
            <person name="Karasinski D."/>
            <person name="Kautmanova I."/>
            <person name="Kiss B."/>
            <person name="Kocsube S."/>
            <person name="Kotiranta H."/>
            <person name="LaButti K.M."/>
            <person name="Lechner B.E."/>
            <person name="Liimatainen K."/>
            <person name="Lipzen A."/>
            <person name="Lukacs Z."/>
            <person name="Mihaltcheva S."/>
            <person name="Morgado L.N."/>
            <person name="Niskanen T."/>
            <person name="Noordeloos M.E."/>
            <person name="Ohm R.A."/>
            <person name="Ortiz-Santana B."/>
            <person name="Ovrebo C."/>
            <person name="Racz N."/>
            <person name="Riley R."/>
            <person name="Savchenko A."/>
            <person name="Shiryaev A."/>
            <person name="Soop K."/>
            <person name="Spirin V."/>
            <person name="Szebenyi C."/>
            <person name="Tomsovsky M."/>
            <person name="Tulloss R.E."/>
            <person name="Uehling J."/>
            <person name="Grigoriev I.V."/>
            <person name="Vagvolgyi C."/>
            <person name="Papp T."/>
            <person name="Martin F.M."/>
            <person name="Miettinen O."/>
            <person name="Hibbett D.S."/>
            <person name="Nagy L.G."/>
        </authorList>
    </citation>
    <scope>NUCLEOTIDE SEQUENCE [LARGE SCALE GENOMIC DNA]</scope>
    <source>
        <strain evidence="2 3">FP101781</strain>
    </source>
</reference>
<keyword evidence="1" id="KW-0812">Transmembrane</keyword>
<name>A0A4Y7RNN6_COPMI</name>
<dbReference type="EMBL" id="QPFP01000466">
    <property type="protein sequence ID" value="TEB10598.1"/>
    <property type="molecule type" value="Genomic_DNA"/>
</dbReference>
<feature type="transmembrane region" description="Helical" evidence="1">
    <location>
        <begin position="20"/>
        <end position="43"/>
    </location>
</feature>
<keyword evidence="1" id="KW-1133">Transmembrane helix</keyword>
<gene>
    <name evidence="2" type="ORF">FA13DRAFT_1806280</name>
</gene>
<sequence>MSAPLTESGTGSVDFDFGERVSMLFGVQAGSLSGMSIVLLIAYKMVRIGSST</sequence>
<evidence type="ECO:0000313" key="3">
    <source>
        <dbReference type="Proteomes" id="UP000298030"/>
    </source>
</evidence>
<protein>
    <submittedName>
        <fullName evidence="2">Uncharacterized protein</fullName>
    </submittedName>
</protein>
<accession>A0A4Y7RNN6</accession>
<keyword evidence="3" id="KW-1185">Reference proteome</keyword>
<evidence type="ECO:0000313" key="2">
    <source>
        <dbReference type="EMBL" id="TEB10598.1"/>
    </source>
</evidence>